<evidence type="ECO:0000259" key="4">
    <source>
        <dbReference type="PROSITE" id="PS50003"/>
    </source>
</evidence>
<feature type="compositionally biased region" description="Polar residues" evidence="2">
    <location>
        <begin position="1368"/>
        <end position="1385"/>
    </location>
</feature>
<dbReference type="SMART" id="SM00233">
    <property type="entry name" value="PH"/>
    <property type="match status" value="1"/>
</dbReference>
<feature type="transmembrane region" description="Helical" evidence="3">
    <location>
        <begin position="1257"/>
        <end position="1277"/>
    </location>
</feature>
<dbReference type="GO" id="GO:0005737">
    <property type="term" value="C:cytoplasm"/>
    <property type="evidence" value="ECO:0007669"/>
    <property type="project" value="TreeGrafter"/>
</dbReference>
<proteinExistence type="predicted"/>
<dbReference type="Proteomes" id="UP000703269">
    <property type="component" value="Unassembled WGS sequence"/>
</dbReference>
<organism evidence="7 8">
    <name type="scientific">Phanerochaete sordida</name>
    <dbReference type="NCBI Taxonomy" id="48140"/>
    <lineage>
        <taxon>Eukaryota</taxon>
        <taxon>Fungi</taxon>
        <taxon>Dikarya</taxon>
        <taxon>Basidiomycota</taxon>
        <taxon>Agaricomycotina</taxon>
        <taxon>Agaricomycetes</taxon>
        <taxon>Polyporales</taxon>
        <taxon>Phanerochaetaceae</taxon>
        <taxon>Phanerochaete</taxon>
    </lineage>
</organism>
<dbReference type="InterPro" id="IPR011993">
    <property type="entry name" value="PH-like_dom_sf"/>
</dbReference>
<feature type="region of interest" description="Disordered" evidence="2">
    <location>
        <begin position="1"/>
        <end position="56"/>
    </location>
</feature>
<dbReference type="Pfam" id="PF00620">
    <property type="entry name" value="RhoGAP"/>
    <property type="match status" value="1"/>
</dbReference>
<feature type="region of interest" description="Disordered" evidence="2">
    <location>
        <begin position="134"/>
        <end position="220"/>
    </location>
</feature>
<dbReference type="OrthoDB" id="185175at2759"/>
<dbReference type="Gene3D" id="1.10.555.10">
    <property type="entry name" value="Rho GTPase activation protein"/>
    <property type="match status" value="1"/>
</dbReference>
<dbReference type="PROSITE" id="PS50238">
    <property type="entry name" value="RHOGAP"/>
    <property type="match status" value="1"/>
</dbReference>
<dbReference type="Gene3D" id="3.30.1520.10">
    <property type="entry name" value="Phox-like domain"/>
    <property type="match status" value="1"/>
</dbReference>
<dbReference type="InterPro" id="IPR008936">
    <property type="entry name" value="Rho_GTPase_activation_prot"/>
</dbReference>
<feature type="compositionally biased region" description="Low complexity" evidence="2">
    <location>
        <begin position="983"/>
        <end position="994"/>
    </location>
</feature>
<feature type="compositionally biased region" description="Polar residues" evidence="2">
    <location>
        <begin position="1"/>
        <end position="19"/>
    </location>
</feature>
<keyword evidence="3" id="KW-0472">Membrane</keyword>
<comment type="caution">
    <text evidence="7">The sequence shown here is derived from an EMBL/GenBank/DDBJ whole genome shotgun (WGS) entry which is preliminary data.</text>
</comment>
<evidence type="ECO:0000256" key="3">
    <source>
        <dbReference type="SAM" id="Phobius"/>
    </source>
</evidence>
<feature type="region of interest" description="Disordered" evidence="2">
    <location>
        <begin position="967"/>
        <end position="1078"/>
    </location>
</feature>
<feature type="compositionally biased region" description="Basic and acidic residues" evidence="2">
    <location>
        <begin position="139"/>
        <end position="154"/>
    </location>
</feature>
<dbReference type="SUPFAM" id="SSF50729">
    <property type="entry name" value="PH domain-like"/>
    <property type="match status" value="1"/>
</dbReference>
<feature type="compositionally biased region" description="Low complexity" evidence="2">
    <location>
        <begin position="937"/>
        <end position="952"/>
    </location>
</feature>
<dbReference type="InterPro" id="IPR000198">
    <property type="entry name" value="RhoGAP_dom"/>
</dbReference>
<feature type="compositionally biased region" description="Pro residues" evidence="2">
    <location>
        <begin position="1459"/>
        <end position="1468"/>
    </location>
</feature>
<accession>A0A9P3LD25</accession>
<feature type="compositionally biased region" description="Low complexity" evidence="2">
    <location>
        <begin position="247"/>
        <end position="265"/>
    </location>
</feature>
<feature type="compositionally biased region" description="Low complexity" evidence="2">
    <location>
        <begin position="1396"/>
        <end position="1413"/>
    </location>
</feature>
<dbReference type="PANTHER" id="PTHR23176:SF129">
    <property type="entry name" value="RHO GTPASE ACTIVATING PROTEIN AT 16F, ISOFORM E-RELATED"/>
    <property type="match status" value="1"/>
</dbReference>
<feature type="compositionally biased region" description="Basic and acidic residues" evidence="2">
    <location>
        <begin position="21"/>
        <end position="32"/>
    </location>
</feature>
<reference evidence="7 8" key="1">
    <citation type="submission" date="2021-08" db="EMBL/GenBank/DDBJ databases">
        <title>Draft Genome Sequence of Phanerochaete sordida strain YK-624.</title>
        <authorList>
            <person name="Mori T."/>
            <person name="Dohra H."/>
            <person name="Suzuki T."/>
            <person name="Kawagishi H."/>
            <person name="Hirai H."/>
        </authorList>
    </citation>
    <scope>NUCLEOTIDE SEQUENCE [LARGE SCALE GENOMIC DNA]</scope>
    <source>
        <strain evidence="7 8">YK-624</strain>
    </source>
</reference>
<feature type="compositionally biased region" description="Basic and acidic residues" evidence="2">
    <location>
        <begin position="427"/>
        <end position="443"/>
    </location>
</feature>
<dbReference type="SUPFAM" id="SSF48350">
    <property type="entry name" value="GTPase activation domain, GAP"/>
    <property type="match status" value="1"/>
</dbReference>
<feature type="compositionally biased region" description="Polar residues" evidence="2">
    <location>
        <begin position="876"/>
        <end position="890"/>
    </location>
</feature>
<evidence type="ECO:0000259" key="5">
    <source>
        <dbReference type="PROSITE" id="PS50195"/>
    </source>
</evidence>
<dbReference type="GO" id="GO:0007165">
    <property type="term" value="P:signal transduction"/>
    <property type="evidence" value="ECO:0007669"/>
    <property type="project" value="InterPro"/>
</dbReference>
<dbReference type="CDD" id="cd13277">
    <property type="entry name" value="PH_Bem3"/>
    <property type="match status" value="1"/>
</dbReference>
<dbReference type="PANTHER" id="PTHR23176">
    <property type="entry name" value="RHO/RAC/CDC GTPASE-ACTIVATING PROTEIN"/>
    <property type="match status" value="1"/>
</dbReference>
<name>A0A9P3LD25_9APHY</name>
<dbReference type="InterPro" id="IPR036871">
    <property type="entry name" value="PX_dom_sf"/>
</dbReference>
<dbReference type="GO" id="GO:0035091">
    <property type="term" value="F:phosphatidylinositol binding"/>
    <property type="evidence" value="ECO:0007669"/>
    <property type="project" value="InterPro"/>
</dbReference>
<feature type="region of interest" description="Disordered" evidence="2">
    <location>
        <begin position="1292"/>
        <end position="1313"/>
    </location>
</feature>
<dbReference type="Gene3D" id="2.30.29.30">
    <property type="entry name" value="Pleckstrin-homology domain (PH domain)/Phosphotyrosine-binding domain (PTB)"/>
    <property type="match status" value="1"/>
</dbReference>
<evidence type="ECO:0000313" key="7">
    <source>
        <dbReference type="EMBL" id="GJE91091.1"/>
    </source>
</evidence>
<dbReference type="Pfam" id="PF00169">
    <property type="entry name" value="PH"/>
    <property type="match status" value="1"/>
</dbReference>
<gene>
    <name evidence="7" type="ORF">PsYK624_072390</name>
</gene>
<feature type="region of interest" description="Disordered" evidence="2">
    <location>
        <begin position="929"/>
        <end position="954"/>
    </location>
</feature>
<sequence length="1468" mass="158334">MPTAQLPPSSMKSSSTQGTPMRDRNPPSREHTGGSPAPRSGHHSTHSASTANGPSMAPTTVAAVLAMHAGGANPPMAALESAVADRNVLTGQNAQLWKLIEKQRAGYTQIMKELERVRGERELYRSRLQHLGENTDSMLRGHRDRERREGREGSLRSAASHAHMRNSESGGGSASGQADPRAQVQRAQSDDIAYQRQLHNVNGAEAQPRSPARERQDSQNSLNIPAATSQMSVNYLSASQASSSSNLATSTLETSSATSSSAQLSMPTGSDPRRPQPLPLSARPSPYYESEASSFSIPPGYPNDHLKTATTAAEGGWNNPPSAYPVSSRPVPTPMTGPVTNGDSFSYDDTSSSAHPSNTSKPTTPRSPTSPRDTQPQVIVQSASGTQAEFKADEEAKRYYATMSESPNPSPQSPHGFPNVRAGSASPDRRHVVINEKRSESPLKRSQVAQLELEAEEASEQSESRSGSRATGNGEFLDLEAEDTDSHYEASVDESGRVSVVDSLVSEYDDRDDILNPSRKKRATADDFPLPPGTPPVNHSAEGFAHQQGPQTPLTARSPPETMSELPDGTRSYHHENGVSDPYPTPAPAIPVPAPFMSQVPPSPFSAITPPQPAFRALPLLQSDLPRTTITVSHSTIRPNDRGKDVLSFVIVVDPGNGKQPWRIEKLYSDVLTLDSRVRAAAGKSLGKKLVSLPEGRLWKDHAPAKVDQRKMALEQYLRSVLALPMKNRDEIVAFLTSGVASEAQKPVARAGYKEGYLTKRGKNFGGWKTRYFVLQGPSLEYYESRGGAHLGSILITGAQIGRQQRTADRRDTDEDNEYRHAFLIIEAKRGPGGSHARHVLCAESDEERDSWVDILVRYVTGRYEDDMSGAADSRASISSEALSDAQSTPPRRARNVEIAKGPAVPISQLAPDGRNAKLFQAAPVLHDDASKSAAQPPEHLSSSLPSTSSPLVDDDEDLEVLPVVGQRANSEMGHYSDMADQRAAPRARPPAAASPEQRRKERRRSMNPLRTPAIPERPPTPERDAVLQTPRVDASGKVKISGPMNGTPIPAGYKFGGKDAPPPDAPSSSDRREKAKSRSFWGFGRMQHADKPNLPVHVPRAVFGVSLEESLDVAEIASLPAIVFRCIQYLEAKKADQEEGIYRLSGSSAVIKALKDRFNNEGDVDLLGSDEYWDPHAIAGLLKTFLRELPASILTRDLHLRFLSVIDFVDPQERIAELSQLIAALPIANYSLLRALTAHLILIVQNAHVNKMTMRNVGIVFSPTLGIPAGVFSLMLGEFKRVFNVDGGLEEDDAAEEQDADPERVDFSRRNSKRYSDAAADELLGLSGRTLTAEAAQSDEGEGEGEEYSGNDESGTEGTGDPENESLAESSATHDSSAYASQQDGFLHPGDHSSAGAAGAAHRNKAAVVAAGRGLNIATSDKASRRRSQVMGLPVSPRPSPNSNSPHTPQRLPASPGLVPPSPHTPR</sequence>
<dbReference type="GO" id="GO:0005096">
    <property type="term" value="F:GTPase activator activity"/>
    <property type="evidence" value="ECO:0007669"/>
    <property type="project" value="UniProtKB-KW"/>
</dbReference>
<feature type="compositionally biased region" description="Acidic residues" evidence="2">
    <location>
        <begin position="1338"/>
        <end position="1351"/>
    </location>
</feature>
<keyword evidence="1" id="KW-0343">GTPase activation</keyword>
<dbReference type="EMBL" id="BPQB01000019">
    <property type="protein sequence ID" value="GJE91091.1"/>
    <property type="molecule type" value="Genomic_DNA"/>
</dbReference>
<feature type="compositionally biased region" description="Polar residues" evidence="2">
    <location>
        <begin position="338"/>
        <end position="355"/>
    </location>
</feature>
<feature type="region of interest" description="Disordered" evidence="2">
    <location>
        <begin position="247"/>
        <end position="473"/>
    </location>
</feature>
<dbReference type="InterPro" id="IPR001849">
    <property type="entry name" value="PH_domain"/>
</dbReference>
<feature type="domain" description="PH" evidence="4">
    <location>
        <begin position="751"/>
        <end position="861"/>
    </location>
</feature>
<feature type="transmembrane region" description="Helical" evidence="3">
    <location>
        <begin position="1222"/>
        <end position="1245"/>
    </location>
</feature>
<dbReference type="CDD" id="cd06093">
    <property type="entry name" value="PX_domain"/>
    <property type="match status" value="1"/>
</dbReference>
<feature type="domain" description="Rho-GAP" evidence="6">
    <location>
        <begin position="1106"/>
        <end position="1317"/>
    </location>
</feature>
<protein>
    <submittedName>
        <fullName evidence="7">RhoGAP-domain-containing protein</fullName>
    </submittedName>
</protein>
<feature type="compositionally biased region" description="Acidic residues" evidence="2">
    <location>
        <begin position="1292"/>
        <end position="1301"/>
    </location>
</feature>
<feature type="compositionally biased region" description="Polar residues" evidence="2">
    <location>
        <begin position="372"/>
        <end position="387"/>
    </location>
</feature>
<dbReference type="Pfam" id="PF00787">
    <property type="entry name" value="PX"/>
    <property type="match status" value="1"/>
</dbReference>
<dbReference type="PROSITE" id="PS50195">
    <property type="entry name" value="PX"/>
    <property type="match status" value="1"/>
</dbReference>
<dbReference type="SUPFAM" id="SSF64268">
    <property type="entry name" value="PX domain"/>
    <property type="match status" value="1"/>
</dbReference>
<feature type="region of interest" description="Disordered" evidence="2">
    <location>
        <begin position="509"/>
        <end position="571"/>
    </location>
</feature>
<dbReference type="InterPro" id="IPR001683">
    <property type="entry name" value="PX_dom"/>
</dbReference>
<feature type="region of interest" description="Disordered" evidence="2">
    <location>
        <begin position="1327"/>
        <end position="1468"/>
    </location>
</feature>
<keyword evidence="3" id="KW-0812">Transmembrane</keyword>
<keyword evidence="3" id="KW-1133">Transmembrane helix</keyword>
<feature type="compositionally biased region" description="Low complexity" evidence="2">
    <location>
        <begin position="356"/>
        <end position="371"/>
    </location>
</feature>
<keyword evidence="8" id="KW-1185">Reference proteome</keyword>
<feature type="domain" description="PX" evidence="5">
    <location>
        <begin position="627"/>
        <end position="743"/>
    </location>
</feature>
<dbReference type="PROSITE" id="PS50003">
    <property type="entry name" value="PH_DOMAIN"/>
    <property type="match status" value="1"/>
</dbReference>
<dbReference type="SMART" id="SM00324">
    <property type="entry name" value="RhoGAP"/>
    <property type="match status" value="1"/>
</dbReference>
<evidence type="ECO:0000259" key="6">
    <source>
        <dbReference type="PROSITE" id="PS50238"/>
    </source>
</evidence>
<evidence type="ECO:0000256" key="2">
    <source>
        <dbReference type="SAM" id="MobiDB-lite"/>
    </source>
</evidence>
<evidence type="ECO:0000256" key="1">
    <source>
        <dbReference type="ARBA" id="ARBA00022468"/>
    </source>
</evidence>
<feature type="region of interest" description="Disordered" evidence="2">
    <location>
        <begin position="868"/>
        <end position="900"/>
    </location>
</feature>
<dbReference type="InterPro" id="IPR050729">
    <property type="entry name" value="Rho-GAP"/>
</dbReference>
<evidence type="ECO:0000313" key="8">
    <source>
        <dbReference type="Proteomes" id="UP000703269"/>
    </source>
</evidence>
<dbReference type="FunFam" id="2.30.29.30:FF:000452">
    <property type="entry name" value="Rho GTPase activator (Bem3)"/>
    <property type="match status" value="1"/>
</dbReference>